<dbReference type="Proteomes" id="UP000183567">
    <property type="component" value="Unassembled WGS sequence"/>
</dbReference>
<feature type="region of interest" description="Disordered" evidence="1">
    <location>
        <begin position="554"/>
        <end position="582"/>
    </location>
</feature>
<evidence type="ECO:0000256" key="1">
    <source>
        <dbReference type="SAM" id="MobiDB-lite"/>
    </source>
</evidence>
<dbReference type="STRING" id="180088.A0A1J8QVI0"/>
<evidence type="ECO:0008006" key="4">
    <source>
        <dbReference type="Google" id="ProtNLM"/>
    </source>
</evidence>
<feature type="compositionally biased region" description="Polar residues" evidence="1">
    <location>
        <begin position="291"/>
        <end position="311"/>
    </location>
</feature>
<evidence type="ECO:0000313" key="3">
    <source>
        <dbReference type="Proteomes" id="UP000183567"/>
    </source>
</evidence>
<proteinExistence type="predicted"/>
<dbReference type="OrthoDB" id="6359816at2759"/>
<accession>A0A1J8QVI0</accession>
<keyword evidence="3" id="KW-1185">Reference proteome</keyword>
<protein>
    <recommendedName>
        <fullName evidence="4">BTB domain-containing protein</fullName>
    </recommendedName>
</protein>
<sequence length="582" mass="63248">MPPTIEKVQETRTSSSITTLFRLCSAADIASSLSLQSPTTGFGWSLTLRPQVSPQPPCSQGYPGCRGLMKHGNKFSQSGKSNKSDKSGLCTITCGPLMCRLFFDSSDYYGLWRGEPVKVTLSIPSPPDIIIPFPPVSTTLVLGCNLRPLDAYSAVSLGDALLSLEVAFTCLPTRNLFQESNVPQACTALRALEQSLKTGTSFDIIFQAYTRRISPGKVTGPIPIYANTTVLQATTLLPDFAEEDLNFSSLFELPEGNTLPLTSPESYEYESDSDLDDDEGDNPATMKPAEESTTGGEASACHEQQSHTQAHVAQPHEGLSIFACMSCNDPHDDPKDTTDSGSLSSFSTFEAASGFQEQPNNRLSLLEEAETVLIENMKSNFRVVLVKGVAWKTWHAFVYYCYTGIVNFSSLRSQATTEATLQQSPFSSWRSQATTKATLPQSPSKDGPPHCSPKSMYQLARKLHNDSLAQLAFRAIETRLSAANILDEALSKFTARHDAVREMEIAFLVTHKSQPDVLRGLPAKIEAMAMGNLPHAGPVLITLYQRIAQMPTSSPGGNMAFTPGPVPVPDSPEEKPGRALFR</sequence>
<feature type="compositionally biased region" description="Basic and acidic residues" evidence="1">
    <location>
        <begin position="572"/>
        <end position="582"/>
    </location>
</feature>
<organism evidence="2 3">
    <name type="scientific">Rhizopogon vesiculosus</name>
    <dbReference type="NCBI Taxonomy" id="180088"/>
    <lineage>
        <taxon>Eukaryota</taxon>
        <taxon>Fungi</taxon>
        <taxon>Dikarya</taxon>
        <taxon>Basidiomycota</taxon>
        <taxon>Agaricomycotina</taxon>
        <taxon>Agaricomycetes</taxon>
        <taxon>Agaricomycetidae</taxon>
        <taxon>Boletales</taxon>
        <taxon>Suillineae</taxon>
        <taxon>Rhizopogonaceae</taxon>
        <taxon>Rhizopogon</taxon>
    </lineage>
</organism>
<feature type="compositionally biased region" description="Acidic residues" evidence="1">
    <location>
        <begin position="267"/>
        <end position="281"/>
    </location>
</feature>
<feature type="compositionally biased region" description="Polar residues" evidence="1">
    <location>
        <begin position="422"/>
        <end position="444"/>
    </location>
</feature>
<feature type="region of interest" description="Disordered" evidence="1">
    <location>
        <begin position="422"/>
        <end position="453"/>
    </location>
</feature>
<evidence type="ECO:0000313" key="2">
    <source>
        <dbReference type="EMBL" id="OJA17464.1"/>
    </source>
</evidence>
<name>A0A1J8QVI0_9AGAM</name>
<gene>
    <name evidence="2" type="ORF">AZE42_03908</name>
</gene>
<dbReference type="AlphaFoldDB" id="A0A1J8QVI0"/>
<comment type="caution">
    <text evidence="2">The sequence shown here is derived from an EMBL/GenBank/DDBJ whole genome shotgun (WGS) entry which is preliminary data.</text>
</comment>
<dbReference type="EMBL" id="LVVM01001996">
    <property type="protein sequence ID" value="OJA17464.1"/>
    <property type="molecule type" value="Genomic_DNA"/>
</dbReference>
<feature type="region of interest" description="Disordered" evidence="1">
    <location>
        <begin position="256"/>
        <end position="312"/>
    </location>
</feature>
<reference evidence="2 3" key="1">
    <citation type="submission" date="2016-03" db="EMBL/GenBank/DDBJ databases">
        <title>Comparative genomics of the ectomycorrhizal sister species Rhizopogon vinicolor and Rhizopogon vesiculosus (Basidiomycota: Boletales) reveals a divergence of the mating type B locus.</title>
        <authorList>
            <person name="Mujic A.B."/>
            <person name="Kuo A."/>
            <person name="Tritt A."/>
            <person name="Lipzen A."/>
            <person name="Chen C."/>
            <person name="Johnson J."/>
            <person name="Sharma A."/>
            <person name="Barry K."/>
            <person name="Grigoriev I.V."/>
            <person name="Spatafora J.W."/>
        </authorList>
    </citation>
    <scope>NUCLEOTIDE SEQUENCE [LARGE SCALE GENOMIC DNA]</scope>
    <source>
        <strain evidence="2 3">AM-OR11-056</strain>
    </source>
</reference>